<dbReference type="STRING" id="1137993.SAMN05660209_01576"/>
<sequence>MQWSDSLVESRLLRGVLDQAAAHARHRLRTPVTVVPGHTSFRDLTTERAPTVLGRLIDDGAALLDVAVAAHHASGRAAARQLRALAEFTRHRPAGSFDRAPGEPGAASAASRAARPEVLTAVSEWAVDEVATRLHLTGHAAQDLLALAVTLDEQLPATLTALEEGRIGRRHAEVLAELLPLLTDPAVRSQVEARLLARVGSKTPSQLRVAARRAVLSADANAALRRAAAAVRERGVRLYPGKDGTDTLSLAHASPVARACYDALERYAEACRTEGDSRTKQQRMADCLADLVLRPGEHGLPPVQAQLTITAAAATLLGGDEPGEVDGEPLPAEVIREIAYALGLLPRPTVATSSISPGGTDTGAVPPSADTQTEGVPRPRGADAGYAGTRRDGAVDAPGSDRAAADPEDTSSSVEERRAAVADLLLARRVTGTTLAARPQVAVTHPLTGALLALTDATAIRRGDPIGRPGRTLAYRADAAMDRFVRARDRRCRFPGCRARPRRCDLDHQVPYDRGGPTSPCNLCCLCEYHHRLKTLAPGWAMTPVAGGGVRWTLPGGHQVTTHPPAYGTDDDQPPDRSTAPAGSTPHTADPPPF</sequence>
<feature type="region of interest" description="Disordered" evidence="1">
    <location>
        <begin position="555"/>
        <end position="594"/>
    </location>
</feature>
<gene>
    <name evidence="3" type="ORF">SAMN05660209_01576</name>
</gene>
<evidence type="ECO:0000313" key="4">
    <source>
        <dbReference type="Proteomes" id="UP000198921"/>
    </source>
</evidence>
<keyword evidence="4" id="KW-1185">Reference proteome</keyword>
<dbReference type="CDD" id="cd00085">
    <property type="entry name" value="HNHc"/>
    <property type="match status" value="1"/>
</dbReference>
<dbReference type="InterPro" id="IPR003870">
    <property type="entry name" value="DUF222"/>
</dbReference>
<dbReference type="AlphaFoldDB" id="A0A1H3FT45"/>
<dbReference type="InterPro" id="IPR003615">
    <property type="entry name" value="HNH_nuc"/>
</dbReference>
<feature type="region of interest" description="Disordered" evidence="1">
    <location>
        <begin position="351"/>
        <end position="416"/>
    </location>
</feature>
<evidence type="ECO:0000256" key="1">
    <source>
        <dbReference type="SAM" id="MobiDB-lite"/>
    </source>
</evidence>
<dbReference type="EMBL" id="FNOT01000004">
    <property type="protein sequence ID" value="SDX93558.1"/>
    <property type="molecule type" value="Genomic_DNA"/>
</dbReference>
<accession>A0A1H3FT45</accession>
<reference evidence="4" key="1">
    <citation type="submission" date="2016-10" db="EMBL/GenBank/DDBJ databases">
        <authorList>
            <person name="Varghese N."/>
            <person name="Submissions S."/>
        </authorList>
    </citation>
    <scope>NUCLEOTIDE SEQUENCE [LARGE SCALE GENOMIC DNA]</scope>
    <source>
        <strain evidence="4">DSM 45422</strain>
    </source>
</reference>
<proteinExistence type="predicted"/>
<protein>
    <recommendedName>
        <fullName evidence="2">HNH nuclease domain-containing protein</fullName>
    </recommendedName>
</protein>
<feature type="region of interest" description="Disordered" evidence="1">
    <location>
        <begin position="93"/>
        <end position="112"/>
    </location>
</feature>
<evidence type="ECO:0000313" key="3">
    <source>
        <dbReference type="EMBL" id="SDX93558.1"/>
    </source>
</evidence>
<dbReference type="Proteomes" id="UP000198921">
    <property type="component" value="Unassembled WGS sequence"/>
</dbReference>
<dbReference type="SMART" id="SM00507">
    <property type="entry name" value="HNHc"/>
    <property type="match status" value="1"/>
</dbReference>
<feature type="compositionally biased region" description="Low complexity" evidence="1">
    <location>
        <begin position="102"/>
        <end position="112"/>
    </location>
</feature>
<feature type="domain" description="HNH nuclease" evidence="2">
    <location>
        <begin position="480"/>
        <end position="532"/>
    </location>
</feature>
<evidence type="ECO:0000259" key="2">
    <source>
        <dbReference type="SMART" id="SM00507"/>
    </source>
</evidence>
<name>A0A1H3FT45_9ACTN</name>
<organism evidence="3 4">
    <name type="scientific">Geodermatophilus africanus</name>
    <dbReference type="NCBI Taxonomy" id="1137993"/>
    <lineage>
        <taxon>Bacteria</taxon>
        <taxon>Bacillati</taxon>
        <taxon>Actinomycetota</taxon>
        <taxon>Actinomycetes</taxon>
        <taxon>Geodermatophilales</taxon>
        <taxon>Geodermatophilaceae</taxon>
        <taxon>Geodermatophilus</taxon>
    </lineage>
</organism>
<dbReference type="Gene3D" id="1.10.30.50">
    <property type="match status" value="1"/>
</dbReference>
<dbReference type="Pfam" id="PF02720">
    <property type="entry name" value="DUF222"/>
    <property type="match status" value="1"/>
</dbReference>